<name>A0A9D2N7W4_9FIRM</name>
<keyword evidence="1" id="KW-0472">Membrane</keyword>
<dbReference type="AlphaFoldDB" id="A0A9D2N7W4"/>
<dbReference type="InterPro" id="IPR021997">
    <property type="entry name" value="SporV_AA"/>
</dbReference>
<gene>
    <name evidence="3" type="ORF">H9705_00650</name>
</gene>
<keyword evidence="1" id="KW-0812">Transmembrane</keyword>
<evidence type="ECO:0000313" key="4">
    <source>
        <dbReference type="Proteomes" id="UP000823849"/>
    </source>
</evidence>
<feature type="transmembrane region" description="Helical" evidence="1">
    <location>
        <begin position="144"/>
        <end position="164"/>
    </location>
</feature>
<evidence type="ECO:0000259" key="2">
    <source>
        <dbReference type="Pfam" id="PF12164"/>
    </source>
</evidence>
<dbReference type="Proteomes" id="UP000823849">
    <property type="component" value="Unassembled WGS sequence"/>
</dbReference>
<dbReference type="Pfam" id="PF12164">
    <property type="entry name" value="SporV_AA"/>
    <property type="match status" value="1"/>
</dbReference>
<sequence length="210" mass="23716">MSDTLYIQTDKNMKVTREIVTLGEIADLSCKNSAVLARNQVRKVASLPREKYGRYVISMIDVIREIEKAEPQVEICHIGEPTFVLTYENPTEKSRLLSILKITLVSLITFVGAGFSIMTFNTDVDIRTLFDNIYQMFTGKDSPGFSVLETTYSLGIGIGVVLFFNHFGRRKLTQDPTPMEVEMRTYEDDIDTTIIEQSDRSQKGGKHGNS</sequence>
<evidence type="ECO:0000256" key="1">
    <source>
        <dbReference type="SAM" id="Phobius"/>
    </source>
</evidence>
<feature type="transmembrane region" description="Helical" evidence="1">
    <location>
        <begin position="99"/>
        <end position="120"/>
    </location>
</feature>
<feature type="domain" description="Stage V sporulation protein AA" evidence="2">
    <location>
        <begin position="3"/>
        <end position="89"/>
    </location>
</feature>
<protein>
    <submittedName>
        <fullName evidence="3">Stage V sporulation protein AA</fullName>
    </submittedName>
</protein>
<keyword evidence="1" id="KW-1133">Transmembrane helix</keyword>
<dbReference type="Gene3D" id="2.60.480.10">
    <property type="entry name" value="eubacterium ventriosum atcc domain"/>
    <property type="match status" value="1"/>
</dbReference>
<proteinExistence type="predicted"/>
<reference evidence="3" key="1">
    <citation type="journal article" date="2021" name="PeerJ">
        <title>Extensive microbial diversity within the chicken gut microbiome revealed by metagenomics and culture.</title>
        <authorList>
            <person name="Gilroy R."/>
            <person name="Ravi A."/>
            <person name="Getino M."/>
            <person name="Pursley I."/>
            <person name="Horton D.L."/>
            <person name="Alikhan N.F."/>
            <person name="Baker D."/>
            <person name="Gharbi K."/>
            <person name="Hall N."/>
            <person name="Watson M."/>
            <person name="Adriaenssens E.M."/>
            <person name="Foster-Nyarko E."/>
            <person name="Jarju S."/>
            <person name="Secka A."/>
            <person name="Antonio M."/>
            <person name="Oren A."/>
            <person name="Chaudhuri R.R."/>
            <person name="La Ragione R."/>
            <person name="Hildebrand F."/>
            <person name="Pallen M.J."/>
        </authorList>
    </citation>
    <scope>NUCLEOTIDE SEQUENCE</scope>
    <source>
        <strain evidence="3">CHK185-5351</strain>
    </source>
</reference>
<organism evidence="3 4">
    <name type="scientific">Candidatus Fusicatenibacter intestinigallinarum</name>
    <dbReference type="NCBI Taxonomy" id="2838598"/>
    <lineage>
        <taxon>Bacteria</taxon>
        <taxon>Bacillati</taxon>
        <taxon>Bacillota</taxon>
        <taxon>Clostridia</taxon>
        <taxon>Lachnospirales</taxon>
        <taxon>Lachnospiraceae</taxon>
        <taxon>Fusicatenibacter</taxon>
    </lineage>
</organism>
<accession>A0A9D2N7W4</accession>
<comment type="caution">
    <text evidence="3">The sequence shown here is derived from an EMBL/GenBank/DDBJ whole genome shotgun (WGS) entry which is preliminary data.</text>
</comment>
<reference evidence="3" key="2">
    <citation type="submission" date="2021-04" db="EMBL/GenBank/DDBJ databases">
        <authorList>
            <person name="Gilroy R."/>
        </authorList>
    </citation>
    <scope>NUCLEOTIDE SEQUENCE</scope>
    <source>
        <strain evidence="3">CHK185-5351</strain>
    </source>
</reference>
<dbReference type="InterPro" id="IPR038548">
    <property type="entry name" value="SporV_AA_N_sf"/>
</dbReference>
<dbReference type="EMBL" id="DWWU01000003">
    <property type="protein sequence ID" value="HJC14325.1"/>
    <property type="molecule type" value="Genomic_DNA"/>
</dbReference>
<evidence type="ECO:0000313" key="3">
    <source>
        <dbReference type="EMBL" id="HJC14325.1"/>
    </source>
</evidence>